<comment type="similarity">
    <text evidence="3">Belongs to the autotransporter-2 (AT-2) (TC 1.B.40) family.</text>
</comment>
<name>W1J0K5_9GAMM</name>
<feature type="compositionally biased region" description="Basic and acidic residues" evidence="11">
    <location>
        <begin position="413"/>
        <end position="474"/>
    </location>
</feature>
<keyword evidence="6" id="KW-0812">Transmembrane</keyword>
<protein>
    <recommendedName>
        <fullName evidence="17">Trimeric autotransporter adhesin YadA-like C-terminal membrane anchor domain-containing protein</fullName>
    </recommendedName>
</protein>
<evidence type="ECO:0000259" key="14">
    <source>
        <dbReference type="Pfam" id="PF05662"/>
    </source>
</evidence>
<dbReference type="RefSeq" id="WP_051462477.1">
    <property type="nucleotide sequence ID" value="NZ_CAWLWS010000103.1"/>
</dbReference>
<evidence type="ECO:0000256" key="6">
    <source>
        <dbReference type="ARBA" id="ARBA00022692"/>
    </source>
</evidence>
<gene>
    <name evidence="15" type="ORF">XSR1_430003</name>
</gene>
<evidence type="ECO:0000256" key="1">
    <source>
        <dbReference type="ARBA" id="ARBA00004241"/>
    </source>
</evidence>
<dbReference type="STRING" id="1427518.XSR1_430003"/>
<dbReference type="AlphaFoldDB" id="W1J0K5"/>
<dbReference type="SUPFAM" id="SSF54523">
    <property type="entry name" value="Pili subunits"/>
    <property type="match status" value="1"/>
</dbReference>
<dbReference type="Pfam" id="PF05662">
    <property type="entry name" value="YadA_stalk"/>
    <property type="match status" value="2"/>
</dbReference>
<evidence type="ECO:0000313" key="15">
    <source>
        <dbReference type="EMBL" id="CDL84262.1"/>
    </source>
</evidence>
<dbReference type="Proteomes" id="UP000019202">
    <property type="component" value="Unassembled WGS sequence"/>
</dbReference>
<evidence type="ECO:0000256" key="5">
    <source>
        <dbReference type="ARBA" id="ARBA00022452"/>
    </source>
</evidence>
<keyword evidence="7 12" id="KW-0732">Signal</keyword>
<feature type="domain" description="Trimeric autotransporter adhesin YadA-like stalk" evidence="14">
    <location>
        <begin position="258"/>
        <end position="295"/>
    </location>
</feature>
<evidence type="ECO:0000256" key="7">
    <source>
        <dbReference type="ARBA" id="ARBA00022729"/>
    </source>
</evidence>
<dbReference type="EMBL" id="CBXF010000103">
    <property type="protein sequence ID" value="CDL84262.1"/>
    <property type="molecule type" value="Genomic_DNA"/>
</dbReference>
<comment type="subcellular location">
    <subcellularLocation>
        <location evidence="2">Cell outer membrane</location>
    </subcellularLocation>
    <subcellularLocation>
        <location evidence="1">Cell surface</location>
    </subcellularLocation>
</comment>
<evidence type="ECO:0000256" key="2">
    <source>
        <dbReference type="ARBA" id="ARBA00004442"/>
    </source>
</evidence>
<proteinExistence type="inferred from homology"/>
<feature type="signal peptide" evidence="12">
    <location>
        <begin position="1"/>
        <end position="25"/>
    </location>
</feature>
<dbReference type="InterPro" id="IPR005594">
    <property type="entry name" value="YadA_C"/>
</dbReference>
<feature type="chain" id="PRO_5004804681" description="Trimeric autotransporter adhesin YadA-like C-terminal membrane anchor domain-containing protein" evidence="12">
    <location>
        <begin position="26"/>
        <end position="661"/>
    </location>
</feature>
<evidence type="ECO:0000256" key="8">
    <source>
        <dbReference type="ARBA" id="ARBA00022927"/>
    </source>
</evidence>
<feature type="region of interest" description="Disordered" evidence="11">
    <location>
        <begin position="413"/>
        <end position="484"/>
    </location>
</feature>
<evidence type="ECO:0000313" key="16">
    <source>
        <dbReference type="Proteomes" id="UP000019202"/>
    </source>
</evidence>
<sequence>MRKVLLKKTSLAIFINAVLISYSFAEQEQQQKPPNNIVTDIVSEIWKNNKVEVDKNGKNVTGENIRDDKSRINDEMESVLFERPRKERGSEITHNALALLGSRIQDNAAYTTALNKSTISWGSHLSFASGKSTIDNFSTHSIAMGESAIERQSDYSTALNKSTIGAFSQNSLAIGQGAKVHNEANNSIVIGQNASSSKANGIALGEHAKAKEINSVAIGAGAIANEADTVSFGNGLQVPEGVTKEQMKEKGYIGRNKRLVNVAEGISNNDVATVGQMNKHVANNIFFFSNTDSTTPALASSYYVGSPSFKSTESNVVSFGDDKTKLKLTNVADGEKAHDAATYGQLTKVETELKGSMAGLKDEVKTSEKNAADSAKEAAKSASGAYQFAEISAEAADGAEAAKKAAEESKEKAEGFAKAAEESKGKAEGFAKAAEESKGKAEGFAKAAEESKGKAEGFAKSAEESKEETAKLTRDAGGFAESAKSAAKEAKKTAAEMDNKIKSAAEQASKEKVKEVEEKAEKLDQKVEEKTKEVKKEIKEEAKELYKYADNKADALRDESVARVGELKAEMYQGFNKLDNKINRVGKRANAGIAGVAAMTNIPYSNTDRFSVGVGLGKYHDGSAVAVGAQAKLTENVNIRASTSWNNDEGAVMGAGVAIGW</sequence>
<organism evidence="15 16">
    <name type="scientific">Xenorhabdus szentirmaii DSM 16338</name>
    <dbReference type="NCBI Taxonomy" id="1427518"/>
    <lineage>
        <taxon>Bacteria</taxon>
        <taxon>Pseudomonadati</taxon>
        <taxon>Pseudomonadota</taxon>
        <taxon>Gammaproteobacteria</taxon>
        <taxon>Enterobacterales</taxon>
        <taxon>Morganellaceae</taxon>
        <taxon>Xenorhabdus</taxon>
    </lineage>
</organism>
<reference evidence="15" key="1">
    <citation type="submission" date="2013-11" db="EMBL/GenBank/DDBJ databases">
        <title>Draft genome sequence and annotation of the entomopathogenic bacteria, Xenorhabdus cabanillasi strain JM26 and Xenorhabdus szentirmai strain DSM 16338.</title>
        <authorList>
            <person name="Gualtieri M."/>
            <person name="Ogier J.C."/>
            <person name="Pages S."/>
            <person name="Givaudan A."/>
            <person name="Gaudriault S."/>
        </authorList>
    </citation>
    <scope>NUCLEOTIDE SEQUENCE [LARGE SCALE GENOMIC DNA]</scope>
    <source>
        <strain evidence="15">DSM 16338</strain>
    </source>
</reference>
<dbReference type="GeneID" id="97127019"/>
<keyword evidence="16" id="KW-1185">Reference proteome</keyword>
<evidence type="ECO:0000256" key="4">
    <source>
        <dbReference type="ARBA" id="ARBA00022448"/>
    </source>
</evidence>
<feature type="domain" description="Trimeric autotransporter adhesin YadA-like stalk" evidence="14">
    <location>
        <begin position="327"/>
        <end position="363"/>
    </location>
</feature>
<keyword evidence="10" id="KW-0998">Cell outer membrane</keyword>
<accession>W1J0K5</accession>
<dbReference type="GO" id="GO:0009986">
    <property type="term" value="C:cell surface"/>
    <property type="evidence" value="ECO:0007669"/>
    <property type="project" value="UniProtKB-SubCell"/>
</dbReference>
<evidence type="ECO:0000256" key="10">
    <source>
        <dbReference type="ARBA" id="ARBA00023237"/>
    </source>
</evidence>
<dbReference type="Pfam" id="PF03895">
    <property type="entry name" value="YadA_anchor"/>
    <property type="match status" value="1"/>
</dbReference>
<evidence type="ECO:0000259" key="13">
    <source>
        <dbReference type="Pfam" id="PF03895"/>
    </source>
</evidence>
<feature type="domain" description="Trimeric autotransporter adhesin YadA-like C-terminal membrane anchor" evidence="13">
    <location>
        <begin position="607"/>
        <end position="661"/>
    </location>
</feature>
<dbReference type="SUPFAM" id="SSF101967">
    <property type="entry name" value="Adhesin YadA, collagen-binding domain"/>
    <property type="match status" value="2"/>
</dbReference>
<evidence type="ECO:0000256" key="12">
    <source>
        <dbReference type="SAM" id="SignalP"/>
    </source>
</evidence>
<keyword evidence="8" id="KW-0653">Protein transport</keyword>
<dbReference type="InterPro" id="IPR045584">
    <property type="entry name" value="Pilin-like"/>
</dbReference>
<keyword evidence="4" id="KW-0813">Transport</keyword>
<keyword evidence="5" id="KW-1134">Transmembrane beta strand</keyword>
<evidence type="ECO:0008006" key="17">
    <source>
        <dbReference type="Google" id="ProtNLM"/>
    </source>
</evidence>
<dbReference type="InterPro" id="IPR008635">
    <property type="entry name" value="Coiled_stalk_dom"/>
</dbReference>
<evidence type="ECO:0000256" key="9">
    <source>
        <dbReference type="ARBA" id="ARBA00023136"/>
    </source>
</evidence>
<dbReference type="InterPro" id="IPR011049">
    <property type="entry name" value="Serralysin-like_metalloprot_C"/>
</dbReference>
<dbReference type="GO" id="GO:0015031">
    <property type="term" value="P:protein transport"/>
    <property type="evidence" value="ECO:0007669"/>
    <property type="project" value="UniProtKB-KW"/>
</dbReference>
<evidence type="ECO:0000256" key="3">
    <source>
        <dbReference type="ARBA" id="ARBA00005848"/>
    </source>
</evidence>
<keyword evidence="9" id="KW-0472">Membrane</keyword>
<dbReference type="Gene3D" id="2.150.10.10">
    <property type="entry name" value="Serralysin-like metalloprotease, C-terminal"/>
    <property type="match status" value="2"/>
</dbReference>
<dbReference type="Gene3D" id="3.30.1300.30">
    <property type="entry name" value="GSPII I/J protein-like"/>
    <property type="match status" value="1"/>
</dbReference>
<comment type="caution">
    <text evidence="15">The sequence shown here is derived from an EMBL/GenBank/DDBJ whole genome shotgun (WGS) entry which is preliminary data.</text>
</comment>
<dbReference type="GO" id="GO:0009279">
    <property type="term" value="C:cell outer membrane"/>
    <property type="evidence" value="ECO:0007669"/>
    <property type="project" value="UniProtKB-SubCell"/>
</dbReference>
<evidence type="ECO:0000256" key="11">
    <source>
        <dbReference type="SAM" id="MobiDB-lite"/>
    </source>
</evidence>